<evidence type="ECO:0000256" key="1">
    <source>
        <dbReference type="SAM" id="MobiDB-lite"/>
    </source>
</evidence>
<accession>A0A392Q0A3</accession>
<protein>
    <recommendedName>
        <fullName evidence="4">Gag-pol polyprotein</fullName>
    </recommendedName>
</protein>
<evidence type="ECO:0000313" key="3">
    <source>
        <dbReference type="Proteomes" id="UP000265520"/>
    </source>
</evidence>
<feature type="non-terminal residue" evidence="2">
    <location>
        <position position="1"/>
    </location>
</feature>
<evidence type="ECO:0008006" key="4">
    <source>
        <dbReference type="Google" id="ProtNLM"/>
    </source>
</evidence>
<dbReference type="AlphaFoldDB" id="A0A392Q0A3"/>
<sequence>SSSNVNVKIVAEAVDSKSSAVSQKVKAEPETNKHGYRNNYKGKNPMTRTQWRRFQRKKKLASQKVSVGGNSTVVQKVEVAKRPVKERLTPIIEVGEAEKEKVAEGENDEDYMDDDDLLDDEPDFDVLVNVISILPAEYDVQTEVNEVEEDQNTVEMASNKPVCYYIMGNGCVEDQNAMFEKPDLGMKNHLKALFVRAKVNGVGVNRILVDGGAVVNILPHFMLKK</sequence>
<dbReference type="EMBL" id="LXQA010104047">
    <property type="protein sequence ID" value="MCI17140.1"/>
    <property type="molecule type" value="Genomic_DNA"/>
</dbReference>
<dbReference type="Proteomes" id="UP000265520">
    <property type="component" value="Unassembled WGS sequence"/>
</dbReference>
<keyword evidence="3" id="KW-1185">Reference proteome</keyword>
<comment type="caution">
    <text evidence="2">The sequence shown here is derived from an EMBL/GenBank/DDBJ whole genome shotgun (WGS) entry which is preliminary data.</text>
</comment>
<proteinExistence type="predicted"/>
<name>A0A392Q0A3_9FABA</name>
<organism evidence="2 3">
    <name type="scientific">Trifolium medium</name>
    <dbReference type="NCBI Taxonomy" id="97028"/>
    <lineage>
        <taxon>Eukaryota</taxon>
        <taxon>Viridiplantae</taxon>
        <taxon>Streptophyta</taxon>
        <taxon>Embryophyta</taxon>
        <taxon>Tracheophyta</taxon>
        <taxon>Spermatophyta</taxon>
        <taxon>Magnoliopsida</taxon>
        <taxon>eudicotyledons</taxon>
        <taxon>Gunneridae</taxon>
        <taxon>Pentapetalae</taxon>
        <taxon>rosids</taxon>
        <taxon>fabids</taxon>
        <taxon>Fabales</taxon>
        <taxon>Fabaceae</taxon>
        <taxon>Papilionoideae</taxon>
        <taxon>50 kb inversion clade</taxon>
        <taxon>NPAAA clade</taxon>
        <taxon>Hologalegina</taxon>
        <taxon>IRL clade</taxon>
        <taxon>Trifolieae</taxon>
        <taxon>Trifolium</taxon>
    </lineage>
</organism>
<feature type="region of interest" description="Disordered" evidence="1">
    <location>
        <begin position="18"/>
        <end position="47"/>
    </location>
</feature>
<feature type="non-terminal residue" evidence="2">
    <location>
        <position position="225"/>
    </location>
</feature>
<evidence type="ECO:0000313" key="2">
    <source>
        <dbReference type="EMBL" id="MCI17140.1"/>
    </source>
</evidence>
<reference evidence="2 3" key="1">
    <citation type="journal article" date="2018" name="Front. Plant Sci.">
        <title>Red Clover (Trifolium pratense) and Zigzag Clover (T. medium) - A Picture of Genomic Similarities and Differences.</title>
        <authorList>
            <person name="Dluhosova J."/>
            <person name="Istvanek J."/>
            <person name="Nedelnik J."/>
            <person name="Repkova J."/>
        </authorList>
    </citation>
    <scope>NUCLEOTIDE SEQUENCE [LARGE SCALE GENOMIC DNA]</scope>
    <source>
        <strain evidence="3">cv. 10/8</strain>
        <tissue evidence="2">Leaf</tissue>
    </source>
</reference>